<evidence type="ECO:0000259" key="1">
    <source>
        <dbReference type="SMART" id="SM00400"/>
    </source>
</evidence>
<reference evidence="2" key="1">
    <citation type="submission" date="2011-09" db="EMBL/GenBank/DDBJ databases">
        <title>The permanent draft genome of Mucilaginibacter paludis DSM 18603.</title>
        <authorList>
            <consortium name="US DOE Joint Genome Institute (JGI-PGF)"/>
            <person name="Lucas S."/>
            <person name="Han J."/>
            <person name="Lapidus A."/>
            <person name="Bruce D."/>
            <person name="Goodwin L."/>
            <person name="Pitluck S."/>
            <person name="Peters L."/>
            <person name="Kyrpides N."/>
            <person name="Mavromatis K."/>
            <person name="Ivanova N."/>
            <person name="Mikhailova N."/>
            <person name="Held B."/>
            <person name="Detter J.C."/>
            <person name="Tapia R."/>
            <person name="Han C."/>
            <person name="Land M."/>
            <person name="Hauser L."/>
            <person name="Markowitz V."/>
            <person name="Cheng J.-F."/>
            <person name="Hugenholtz P."/>
            <person name="Woyke T."/>
            <person name="Wu D."/>
            <person name="Tindall B."/>
            <person name="Brambilla E."/>
            <person name="Klenk H.-P."/>
            <person name="Eisen J.A."/>
        </authorList>
    </citation>
    <scope>NUCLEOTIDE SEQUENCE [LARGE SCALE GENOMIC DNA]</scope>
    <source>
        <strain evidence="2">DSM 18603</strain>
    </source>
</reference>
<dbReference type="GO" id="GO:0006260">
    <property type="term" value="P:DNA replication"/>
    <property type="evidence" value="ECO:0007669"/>
    <property type="project" value="InterPro"/>
</dbReference>
<dbReference type="AlphaFoldDB" id="H1YHN0"/>
<dbReference type="EMBL" id="CM001403">
    <property type="protein sequence ID" value="EHQ26453.1"/>
    <property type="molecule type" value="Genomic_DNA"/>
</dbReference>
<dbReference type="GO" id="GO:0003677">
    <property type="term" value="F:DNA binding"/>
    <property type="evidence" value="ECO:0007669"/>
    <property type="project" value="InterPro"/>
</dbReference>
<dbReference type="SMART" id="SM00400">
    <property type="entry name" value="ZnF_CHCC"/>
    <property type="match status" value="1"/>
</dbReference>
<dbReference type="OrthoDB" id="8536512at2"/>
<keyword evidence="3" id="KW-1185">Reference proteome</keyword>
<dbReference type="STRING" id="714943.Mucpa_2323"/>
<name>H1YHN0_9SPHI</name>
<dbReference type="SUPFAM" id="SSF56731">
    <property type="entry name" value="DNA primase core"/>
    <property type="match status" value="1"/>
</dbReference>
<sequence length="318" mass="36010">MSNYLNASEIREQVSLAGLLTRLGYYPVRASGKEHLYISMLRDSDTNPSLAVNDDLGVWYDHGLGKGGNVIDFSLAYWPNLSFKEVLEKIVAVSNLPLTGQKPDAEPNTRRKHALKVPHYQIEDIKELGNNPAITAYLQQRGVWEAAEGRLKEIYYYVEDEKKQRKQFFAAGWQNEVQGWEVRNKYFKGCLGHKGLTLIPGENDRLAVFEGYINYLSWLTLNPEADSNVLVLNSLALLQGGIKKASDFNEIDLYLDRDKSGEQASLDFIKALPTAIDRSATYQGYGDFNDYLRAGIKANQDFAYQQPTETLFRSAFSR</sequence>
<evidence type="ECO:0000313" key="2">
    <source>
        <dbReference type="EMBL" id="EHQ26453.1"/>
    </source>
</evidence>
<dbReference type="InterPro" id="IPR002694">
    <property type="entry name" value="Znf_CHC2"/>
</dbReference>
<dbReference type="HOGENOM" id="CLU_070537_1_0_10"/>
<dbReference type="SUPFAM" id="SSF57783">
    <property type="entry name" value="Zinc beta-ribbon"/>
    <property type="match status" value="1"/>
</dbReference>
<organism evidence="2 3">
    <name type="scientific">Mucilaginibacter paludis DSM 18603</name>
    <dbReference type="NCBI Taxonomy" id="714943"/>
    <lineage>
        <taxon>Bacteria</taxon>
        <taxon>Pseudomonadati</taxon>
        <taxon>Bacteroidota</taxon>
        <taxon>Sphingobacteriia</taxon>
        <taxon>Sphingobacteriales</taxon>
        <taxon>Sphingobacteriaceae</taxon>
        <taxon>Mucilaginibacter</taxon>
    </lineage>
</organism>
<feature type="domain" description="Zinc finger CHC2-type" evidence="1">
    <location>
        <begin position="44"/>
        <end position="91"/>
    </location>
</feature>
<dbReference type="GO" id="GO:0008270">
    <property type="term" value="F:zinc ion binding"/>
    <property type="evidence" value="ECO:0007669"/>
    <property type="project" value="InterPro"/>
</dbReference>
<dbReference type="Gene3D" id="3.40.1360.10">
    <property type="match status" value="1"/>
</dbReference>
<dbReference type="RefSeq" id="WP_008506540.1">
    <property type="nucleotide sequence ID" value="NZ_CM001403.1"/>
</dbReference>
<dbReference type="eggNOG" id="COG0358">
    <property type="taxonomic scope" value="Bacteria"/>
</dbReference>
<dbReference type="Pfam" id="PF13155">
    <property type="entry name" value="Toprim_2"/>
    <property type="match status" value="1"/>
</dbReference>
<dbReference type="InterPro" id="IPR036977">
    <property type="entry name" value="DNA_primase_Znf_CHC2"/>
</dbReference>
<evidence type="ECO:0000313" key="3">
    <source>
        <dbReference type="Proteomes" id="UP000002774"/>
    </source>
</evidence>
<protein>
    <submittedName>
        <fullName evidence="2">DNA primase</fullName>
    </submittedName>
</protein>
<dbReference type="Gene3D" id="3.90.580.10">
    <property type="entry name" value="Zinc finger, CHC2-type domain"/>
    <property type="match status" value="1"/>
</dbReference>
<gene>
    <name evidence="2" type="ORF">Mucpa_2323</name>
</gene>
<dbReference type="GO" id="GO:0003899">
    <property type="term" value="F:DNA-directed RNA polymerase activity"/>
    <property type="evidence" value="ECO:0007669"/>
    <property type="project" value="InterPro"/>
</dbReference>
<accession>H1YHN0</accession>
<dbReference type="Proteomes" id="UP000002774">
    <property type="component" value="Chromosome"/>
</dbReference>
<proteinExistence type="predicted"/>